<evidence type="ECO:0000313" key="3">
    <source>
        <dbReference type="Proteomes" id="UP001140091"/>
    </source>
</evidence>
<comment type="caution">
    <text evidence="2">The sequence shown here is derived from an EMBL/GenBank/DDBJ whole genome shotgun (WGS) entry which is preliminary data.</text>
</comment>
<accession>A0A9W8IY67</accession>
<feature type="compositionally biased region" description="Polar residues" evidence="1">
    <location>
        <begin position="137"/>
        <end position="155"/>
    </location>
</feature>
<reference evidence="2" key="1">
    <citation type="submission" date="2022-06" db="EMBL/GenBank/DDBJ databases">
        <title>Genome Sequence of Candolleomyces eurysporus.</title>
        <authorList>
            <person name="Buettner E."/>
        </authorList>
    </citation>
    <scope>NUCLEOTIDE SEQUENCE</scope>
    <source>
        <strain evidence="2">VTCC 930004</strain>
    </source>
</reference>
<gene>
    <name evidence="2" type="ORF">H1R20_g11582</name>
</gene>
<feature type="non-terminal residue" evidence="2">
    <location>
        <position position="1"/>
    </location>
</feature>
<feature type="region of interest" description="Disordered" evidence="1">
    <location>
        <begin position="134"/>
        <end position="156"/>
    </location>
</feature>
<feature type="region of interest" description="Disordered" evidence="1">
    <location>
        <begin position="1"/>
        <end position="93"/>
    </location>
</feature>
<evidence type="ECO:0000313" key="2">
    <source>
        <dbReference type="EMBL" id="KAJ2925511.1"/>
    </source>
</evidence>
<dbReference type="OrthoDB" id="10542532at2759"/>
<feature type="region of interest" description="Disordered" evidence="1">
    <location>
        <begin position="233"/>
        <end position="350"/>
    </location>
</feature>
<feature type="compositionally biased region" description="Acidic residues" evidence="1">
    <location>
        <begin position="19"/>
        <end position="31"/>
    </location>
</feature>
<feature type="compositionally biased region" description="Acidic residues" evidence="1">
    <location>
        <begin position="78"/>
        <end position="92"/>
    </location>
</feature>
<feature type="compositionally biased region" description="Polar residues" evidence="1">
    <location>
        <begin position="55"/>
        <end position="75"/>
    </location>
</feature>
<dbReference type="EMBL" id="JANBPK010001166">
    <property type="protein sequence ID" value="KAJ2925511.1"/>
    <property type="molecule type" value="Genomic_DNA"/>
</dbReference>
<evidence type="ECO:0000256" key="1">
    <source>
        <dbReference type="SAM" id="MobiDB-lite"/>
    </source>
</evidence>
<protein>
    <submittedName>
        <fullName evidence="2">Uncharacterized protein</fullName>
    </submittedName>
</protein>
<keyword evidence="3" id="KW-1185">Reference proteome</keyword>
<dbReference type="AlphaFoldDB" id="A0A9W8IY67"/>
<dbReference type="Proteomes" id="UP001140091">
    <property type="component" value="Unassembled WGS sequence"/>
</dbReference>
<sequence>MDDTLDRIGLARLATQNREEEDGDNEDDEDDGVHGYLHQQPPTFGYQGHVLNPYQRYSSDGDSMYTNTPYNNPPDTSKEDEEGGEDEYDSNGETEALGYPLLQTPRPVSNISMIPNVSTPQPMRLSLTPSFDEGRTMLTSNPDTPVSPSLPSGGSKTKMPAWLKQLNPMAISNLFFLRDVMANKAGPPGRKQKITDTLGSVKELFKWKPPSPPSTAQTLGSFGHLRLSQASFIPENRVNRRRSTSAPSSPRPVSMDLPNFSDPPHEFTDEPTPNRFKTLPSSSARPRRPPPPPSSLLMVPGMDGEGIIPPISPNYQPRPRHARFRDFDPVLRPPNIQTQSYDPPHPSSTHALPRTLDERQFQAIMDSMTCHLQIVHPPDGRASAHVNTHSGGRSYEASMSSWYTCVNPKHVEDQFKRCQQLVEIPFSVNLNLNNFFSDRENWQRQCIRDVAQELGHHLG</sequence>
<name>A0A9W8IY67_9AGAR</name>
<organism evidence="2 3">
    <name type="scientific">Candolleomyces eurysporus</name>
    <dbReference type="NCBI Taxonomy" id="2828524"/>
    <lineage>
        <taxon>Eukaryota</taxon>
        <taxon>Fungi</taxon>
        <taxon>Dikarya</taxon>
        <taxon>Basidiomycota</taxon>
        <taxon>Agaricomycotina</taxon>
        <taxon>Agaricomycetes</taxon>
        <taxon>Agaricomycetidae</taxon>
        <taxon>Agaricales</taxon>
        <taxon>Agaricineae</taxon>
        <taxon>Psathyrellaceae</taxon>
        <taxon>Candolleomyces</taxon>
    </lineage>
</organism>
<proteinExistence type="predicted"/>